<dbReference type="AlphaFoldDB" id="A0A2T7A8C0"/>
<reference evidence="2 3" key="1">
    <citation type="submission" date="2017-04" db="EMBL/GenBank/DDBJ databases">
        <title>Draft genome sequence of Tuber borchii Vittad., a whitish edible truffle.</title>
        <authorList>
            <consortium name="DOE Joint Genome Institute"/>
            <person name="Murat C."/>
            <person name="Kuo A."/>
            <person name="Barry K.W."/>
            <person name="Clum A."/>
            <person name="Dockter R.B."/>
            <person name="Fauchery L."/>
            <person name="Iotti M."/>
            <person name="Kohler A."/>
            <person name="Labutti K."/>
            <person name="Lindquist E.A."/>
            <person name="Lipzen A."/>
            <person name="Ohm R.A."/>
            <person name="Wang M."/>
            <person name="Grigoriev I.V."/>
            <person name="Zambonelli A."/>
            <person name="Martin F.M."/>
        </authorList>
    </citation>
    <scope>NUCLEOTIDE SEQUENCE [LARGE SCALE GENOMIC DNA]</scope>
    <source>
        <strain evidence="2 3">Tbo3840</strain>
    </source>
</reference>
<dbReference type="EMBL" id="NESQ01000005">
    <property type="protein sequence ID" value="PUU83974.1"/>
    <property type="molecule type" value="Genomic_DNA"/>
</dbReference>
<organism evidence="2 3">
    <name type="scientific">Tuber borchii</name>
    <name type="common">White truffle</name>
    <dbReference type="NCBI Taxonomy" id="42251"/>
    <lineage>
        <taxon>Eukaryota</taxon>
        <taxon>Fungi</taxon>
        <taxon>Dikarya</taxon>
        <taxon>Ascomycota</taxon>
        <taxon>Pezizomycotina</taxon>
        <taxon>Pezizomycetes</taxon>
        <taxon>Pezizales</taxon>
        <taxon>Tuberaceae</taxon>
        <taxon>Tuber</taxon>
    </lineage>
</organism>
<dbReference type="Proteomes" id="UP000244722">
    <property type="component" value="Unassembled WGS sequence"/>
</dbReference>
<evidence type="ECO:0000313" key="3">
    <source>
        <dbReference type="Proteomes" id="UP000244722"/>
    </source>
</evidence>
<accession>A0A2T7A8C0</accession>
<dbReference type="PANTHER" id="PTHR39609:SF2">
    <property type="entry name" value="TRANSCRIPTION FACTOR RFEG"/>
    <property type="match status" value="1"/>
</dbReference>
<keyword evidence="3" id="KW-1185">Reference proteome</keyword>
<comment type="caution">
    <text evidence="2">The sequence shown here is derived from an EMBL/GenBank/DDBJ whole genome shotgun (WGS) entry which is preliminary data.</text>
</comment>
<name>A0A2T7A8C0_TUBBO</name>
<dbReference type="PANTHER" id="PTHR39609">
    <property type="entry name" value="RFEG-RELATED"/>
    <property type="match status" value="1"/>
</dbReference>
<feature type="compositionally biased region" description="Basic residues" evidence="1">
    <location>
        <begin position="89"/>
        <end position="107"/>
    </location>
</feature>
<feature type="region of interest" description="Disordered" evidence="1">
    <location>
        <begin position="128"/>
        <end position="174"/>
    </location>
</feature>
<dbReference type="OrthoDB" id="4146887at2759"/>
<proteinExistence type="predicted"/>
<evidence type="ECO:0000256" key="1">
    <source>
        <dbReference type="SAM" id="MobiDB-lite"/>
    </source>
</evidence>
<gene>
    <name evidence="2" type="ORF">B9Z19DRAFT_1098372</name>
</gene>
<feature type="compositionally biased region" description="Low complexity" evidence="1">
    <location>
        <begin position="163"/>
        <end position="174"/>
    </location>
</feature>
<feature type="region of interest" description="Disordered" evidence="1">
    <location>
        <begin position="85"/>
        <end position="111"/>
    </location>
</feature>
<protein>
    <submittedName>
        <fullName evidence="2">Uncharacterized protein</fullName>
    </submittedName>
</protein>
<sequence length="174" mass="19410">MDYTTPSPIPHREEDLMTYPMSAEGIEWEVLQDCITSFLGPEAFASLERTQDGEDVYWVTATRPFLPSQINDLKAFSAEFLEDREAAASKHRRPSRHPKNRGGRKQKQATSPIHVQLVLPSLHQNAYLMLPPPSSSSPSSSASLNHCRNCENRPPHHHHHPHSSAASSRAGTLA</sequence>
<evidence type="ECO:0000313" key="2">
    <source>
        <dbReference type="EMBL" id="PUU83974.1"/>
    </source>
</evidence>